<accession>A0ACB0K7V9</accession>
<reference evidence="1" key="1">
    <citation type="submission" date="2023-10" db="EMBL/GenBank/DDBJ databases">
        <authorList>
            <person name="Rodriguez Cubillos JULIANA M."/>
            <person name="De Vega J."/>
        </authorList>
    </citation>
    <scope>NUCLEOTIDE SEQUENCE</scope>
</reference>
<dbReference type="Proteomes" id="UP001177021">
    <property type="component" value="Unassembled WGS sequence"/>
</dbReference>
<protein>
    <submittedName>
        <fullName evidence="1">Uncharacterized protein</fullName>
    </submittedName>
</protein>
<gene>
    <name evidence="1" type="ORF">MILVUS5_LOCUS19416</name>
</gene>
<proteinExistence type="predicted"/>
<comment type="caution">
    <text evidence="1">The sequence shown here is derived from an EMBL/GenBank/DDBJ whole genome shotgun (WGS) entry which is preliminary data.</text>
</comment>
<evidence type="ECO:0000313" key="1">
    <source>
        <dbReference type="EMBL" id="CAJ2651843.1"/>
    </source>
</evidence>
<keyword evidence="2" id="KW-1185">Reference proteome</keyword>
<name>A0ACB0K7V9_TRIPR</name>
<sequence length="396" mass="45822">MVETTAVKRPRHSLHTPQPPTYLPYDVVVEEILCRLPVKLLRQLCCVCKSWNTLISKDLKFTKKHLRMSTKNRYLITTRWRGSKELTINSYPLDSIPFHSILTSNGTQLDYPHISQRYLRHGLVDSCDGLLCFLINDHLVNIYNPCLRKVKELPYLHFPHFLTYCQYAFGYDPFIDNYKVIAVLSYFVPENDQIVCKSSEVKVYTLGTDSWKKIKDFPSSKTPHGRRRRGIFVSGTVNWLTYDDNSKNFTGIVSLHLGSESYQEIPLPGDNVNFNTLTLDVMRDCLCIFSQESVESFIDVWLMKEYYVNKDSWVKLISVPHIGDSGYFSHPGGSAYFFTKILDISEDNNQVLLVFTELDKLKWVVYDCKNKTPVSSKIEDLSWVESNVYVESLISP</sequence>
<dbReference type="EMBL" id="CASHSV030000179">
    <property type="protein sequence ID" value="CAJ2651843.1"/>
    <property type="molecule type" value="Genomic_DNA"/>
</dbReference>
<organism evidence="1 2">
    <name type="scientific">Trifolium pratense</name>
    <name type="common">Red clover</name>
    <dbReference type="NCBI Taxonomy" id="57577"/>
    <lineage>
        <taxon>Eukaryota</taxon>
        <taxon>Viridiplantae</taxon>
        <taxon>Streptophyta</taxon>
        <taxon>Embryophyta</taxon>
        <taxon>Tracheophyta</taxon>
        <taxon>Spermatophyta</taxon>
        <taxon>Magnoliopsida</taxon>
        <taxon>eudicotyledons</taxon>
        <taxon>Gunneridae</taxon>
        <taxon>Pentapetalae</taxon>
        <taxon>rosids</taxon>
        <taxon>fabids</taxon>
        <taxon>Fabales</taxon>
        <taxon>Fabaceae</taxon>
        <taxon>Papilionoideae</taxon>
        <taxon>50 kb inversion clade</taxon>
        <taxon>NPAAA clade</taxon>
        <taxon>Hologalegina</taxon>
        <taxon>IRL clade</taxon>
        <taxon>Trifolieae</taxon>
        <taxon>Trifolium</taxon>
    </lineage>
</organism>
<evidence type="ECO:0000313" key="2">
    <source>
        <dbReference type="Proteomes" id="UP001177021"/>
    </source>
</evidence>